<gene>
    <name evidence="2" type="ORF">TM448A00549_0021</name>
    <name evidence="3" type="ORF">TM448B01156_0004</name>
</gene>
<sequence>MIGREIGEIMDENIKIAVGIPTNRLIKPKMAQSLLELVAHSKHAYRFMVSTRGYNTSENRNWIAAQAINCDYLFFVDDDMIFPPDTLDRLLAHNKDIVGGVYMTKYEVQSPVVEYLDDKRPAELFECGAIGTGCLLIKTDVFRKVPQIWFNYIWNDNGSVKMSHDWYFCRKAREHGYKIWADPALSVHHIGLWKY</sequence>
<evidence type="ECO:0000259" key="1">
    <source>
        <dbReference type="Pfam" id="PF00535"/>
    </source>
</evidence>
<feature type="domain" description="Glycosyltransferase 2-like" evidence="1">
    <location>
        <begin position="41"/>
        <end position="116"/>
    </location>
</feature>
<dbReference type="Pfam" id="PF00535">
    <property type="entry name" value="Glycos_transf_2"/>
    <property type="match status" value="1"/>
</dbReference>
<name>A0A6H1ZH49_9ZZZZ</name>
<evidence type="ECO:0000313" key="2">
    <source>
        <dbReference type="EMBL" id="QJA46884.1"/>
    </source>
</evidence>
<dbReference type="Gene3D" id="3.90.550.10">
    <property type="entry name" value="Spore Coat Polysaccharide Biosynthesis Protein SpsA, Chain A"/>
    <property type="match status" value="1"/>
</dbReference>
<dbReference type="EMBL" id="MT144024">
    <property type="protein sequence ID" value="QJA46884.1"/>
    <property type="molecule type" value="Genomic_DNA"/>
</dbReference>
<dbReference type="SUPFAM" id="SSF53448">
    <property type="entry name" value="Nucleotide-diphospho-sugar transferases"/>
    <property type="match status" value="1"/>
</dbReference>
<organism evidence="2">
    <name type="scientific">viral metagenome</name>
    <dbReference type="NCBI Taxonomy" id="1070528"/>
    <lineage>
        <taxon>unclassified sequences</taxon>
        <taxon>metagenomes</taxon>
        <taxon>organismal metagenomes</taxon>
    </lineage>
</organism>
<evidence type="ECO:0000313" key="3">
    <source>
        <dbReference type="EMBL" id="QJH97988.1"/>
    </source>
</evidence>
<keyword evidence="2" id="KW-0808">Transferase</keyword>
<reference evidence="2" key="1">
    <citation type="submission" date="2020-03" db="EMBL/GenBank/DDBJ databases">
        <title>The deep terrestrial virosphere.</title>
        <authorList>
            <person name="Holmfeldt K."/>
            <person name="Nilsson E."/>
            <person name="Simone D."/>
            <person name="Lopez-Fernandez M."/>
            <person name="Wu X."/>
            <person name="de Brujin I."/>
            <person name="Lundin D."/>
            <person name="Andersson A."/>
            <person name="Bertilsson S."/>
            <person name="Dopson M."/>
        </authorList>
    </citation>
    <scope>NUCLEOTIDE SEQUENCE</scope>
    <source>
        <strain evidence="2">TM448A00549</strain>
        <strain evidence="3">TM448B01156</strain>
    </source>
</reference>
<protein>
    <submittedName>
        <fullName evidence="2">Putative glycosyl transferase</fullName>
    </submittedName>
</protein>
<dbReference type="AlphaFoldDB" id="A0A6H1ZH49"/>
<accession>A0A6H1ZH49</accession>
<dbReference type="GO" id="GO:0016740">
    <property type="term" value="F:transferase activity"/>
    <property type="evidence" value="ECO:0007669"/>
    <property type="project" value="UniProtKB-KW"/>
</dbReference>
<dbReference type="EMBL" id="MT144711">
    <property type="protein sequence ID" value="QJH97988.1"/>
    <property type="molecule type" value="Genomic_DNA"/>
</dbReference>
<dbReference type="InterPro" id="IPR001173">
    <property type="entry name" value="Glyco_trans_2-like"/>
</dbReference>
<proteinExistence type="predicted"/>
<dbReference type="InterPro" id="IPR029044">
    <property type="entry name" value="Nucleotide-diphossugar_trans"/>
</dbReference>